<dbReference type="InterPro" id="IPR021306">
    <property type="entry name" value="DUF2878"/>
</dbReference>
<protein>
    <submittedName>
        <fullName evidence="2">DUF2878 domain-containing protein</fullName>
    </submittedName>
</protein>
<keyword evidence="1" id="KW-0812">Transmembrane</keyword>
<dbReference type="RefSeq" id="WP_306760564.1">
    <property type="nucleotide sequence ID" value="NZ_CP118224.1"/>
</dbReference>
<dbReference type="Pfam" id="PF11086">
    <property type="entry name" value="DUF2878"/>
    <property type="match status" value="1"/>
</dbReference>
<reference evidence="2 3" key="1">
    <citation type="submission" date="2023-02" db="EMBL/GenBank/DDBJ databases">
        <title>Complete genome sequence of a novel bacterium Oceanimonas sp. NTOU-MSR1 isolated from marine coast sediment.</title>
        <authorList>
            <person name="Yang H.-T."/>
            <person name="Chen Y.-L."/>
            <person name="Ho Y.-N."/>
        </authorList>
    </citation>
    <scope>NUCLEOTIDE SEQUENCE [LARGE SCALE GENOMIC DNA]</scope>
    <source>
        <strain evidence="2 3">NTOU-MSR1</strain>
    </source>
</reference>
<accession>A0AA50KLM7</accession>
<feature type="transmembrane region" description="Helical" evidence="1">
    <location>
        <begin position="132"/>
        <end position="153"/>
    </location>
</feature>
<evidence type="ECO:0000313" key="2">
    <source>
        <dbReference type="EMBL" id="WMC09363.1"/>
    </source>
</evidence>
<keyword evidence="1" id="KW-0472">Membrane</keyword>
<evidence type="ECO:0000256" key="1">
    <source>
        <dbReference type="SAM" id="Phobius"/>
    </source>
</evidence>
<name>A0AA50KLM7_9GAMM</name>
<sequence>MSKWQWTQLVAFEGFWLLAVAGQNTWAWLTAALLGVHFAFTPSRRADVRVLWLAVLGMATDALLTLSGVFAFSHWPLWLGLLWVGFVLTLGHSLVWLRRFSRPWLALTGAVAGASSYLAGWKLQAVALPLGFWPSALVLALIWSGLLPLLVVLDQRLRRSEP</sequence>
<keyword evidence="3" id="KW-1185">Reference proteome</keyword>
<dbReference type="EMBL" id="CP118224">
    <property type="protein sequence ID" value="WMC09363.1"/>
    <property type="molecule type" value="Genomic_DNA"/>
</dbReference>
<feature type="transmembrane region" description="Helical" evidence="1">
    <location>
        <begin position="15"/>
        <end position="38"/>
    </location>
</feature>
<dbReference type="AlphaFoldDB" id="A0AA50KLM7"/>
<gene>
    <name evidence="2" type="ORF">PU634_09495</name>
</gene>
<keyword evidence="1" id="KW-1133">Transmembrane helix</keyword>
<proteinExistence type="predicted"/>
<feature type="transmembrane region" description="Helical" evidence="1">
    <location>
        <begin position="104"/>
        <end position="120"/>
    </location>
</feature>
<feature type="transmembrane region" description="Helical" evidence="1">
    <location>
        <begin position="78"/>
        <end position="97"/>
    </location>
</feature>
<evidence type="ECO:0000313" key="3">
    <source>
        <dbReference type="Proteomes" id="UP001223802"/>
    </source>
</evidence>
<dbReference type="KEGG" id="ope:PU634_09495"/>
<organism evidence="2 3">
    <name type="scientific">Oceanimonas pelagia</name>
    <dbReference type="NCBI Taxonomy" id="3028314"/>
    <lineage>
        <taxon>Bacteria</taxon>
        <taxon>Pseudomonadati</taxon>
        <taxon>Pseudomonadota</taxon>
        <taxon>Gammaproteobacteria</taxon>
        <taxon>Aeromonadales</taxon>
        <taxon>Aeromonadaceae</taxon>
        <taxon>Oceanimonas</taxon>
    </lineage>
</organism>
<feature type="transmembrane region" description="Helical" evidence="1">
    <location>
        <begin position="50"/>
        <end position="72"/>
    </location>
</feature>
<dbReference type="Proteomes" id="UP001223802">
    <property type="component" value="Chromosome"/>
</dbReference>